<evidence type="ECO:0000256" key="8">
    <source>
        <dbReference type="ARBA" id="ARBA00023098"/>
    </source>
</evidence>
<evidence type="ECO:0000256" key="2">
    <source>
        <dbReference type="ARBA" id="ARBA00022475"/>
    </source>
</evidence>
<feature type="transmembrane region" description="Helical" evidence="12">
    <location>
        <begin position="21"/>
        <end position="37"/>
    </location>
</feature>
<dbReference type="GO" id="GO:0005886">
    <property type="term" value="C:plasma membrane"/>
    <property type="evidence" value="ECO:0007669"/>
    <property type="project" value="UniProtKB-SubCell"/>
</dbReference>
<keyword evidence="3" id="KW-0444">Lipid biosynthesis</keyword>
<dbReference type="AlphaFoldDB" id="A0A382P1X8"/>
<comment type="subcellular location">
    <subcellularLocation>
        <location evidence="1">Cell membrane</location>
        <topology evidence="1">Multi-pass membrane protein</topology>
    </subcellularLocation>
</comment>
<keyword evidence="7 12" id="KW-1133">Transmembrane helix</keyword>
<feature type="transmembrane region" description="Helical" evidence="12">
    <location>
        <begin position="215"/>
        <end position="235"/>
    </location>
</feature>
<sequence length="312" mass="32933">MSSAVQANKTEPKGVAFARRLASSVVLLGIVFYGLLAGGTLSVFLLGGIVMMLNIVGLLEFYGMVDESSLPRFKWLGLAGGVALVGTLFVYLSGLAKAQLGEPTMGGVAELELGVFVVLLLSLLVRRVFAHPAPPSFSMVGHTMLGVLYVSWLLGFLLKIFFYSAPEGAAFDGGFCLLFFILATKCSDIGAYSLGSLIGRHKMIPKVSPAKTWEGFAGAILLSTIAAMLMAHYWGAAKLGGMTPLHAAALGPLLGVGAVLGDLVESVFKRDSGVKDSGSFFPGIGGILDLLDSLLFNAPLMFLYLRLVLFNE</sequence>
<proteinExistence type="predicted"/>
<dbReference type="Pfam" id="PF01148">
    <property type="entry name" value="CTP_transf_1"/>
    <property type="match status" value="1"/>
</dbReference>
<accession>A0A382P1X8</accession>
<organism evidence="13">
    <name type="scientific">marine metagenome</name>
    <dbReference type="NCBI Taxonomy" id="408172"/>
    <lineage>
        <taxon>unclassified sequences</taxon>
        <taxon>metagenomes</taxon>
        <taxon>ecological metagenomes</taxon>
    </lineage>
</organism>
<dbReference type="PANTHER" id="PTHR46382:SF1">
    <property type="entry name" value="PHOSPHATIDATE CYTIDYLYLTRANSFERASE"/>
    <property type="match status" value="1"/>
</dbReference>
<dbReference type="EMBL" id="UINC01103957">
    <property type="protein sequence ID" value="SVC66758.1"/>
    <property type="molecule type" value="Genomic_DNA"/>
</dbReference>
<evidence type="ECO:0000256" key="10">
    <source>
        <dbReference type="ARBA" id="ARBA00023209"/>
    </source>
</evidence>
<gene>
    <name evidence="13" type="ORF">METZ01_LOCUS319612</name>
</gene>
<keyword evidence="5 12" id="KW-0812">Transmembrane</keyword>
<keyword evidence="2" id="KW-1003">Cell membrane</keyword>
<feature type="transmembrane region" description="Helical" evidence="12">
    <location>
        <begin position="171"/>
        <end position="194"/>
    </location>
</feature>
<feature type="transmembrane region" description="Helical" evidence="12">
    <location>
        <begin position="247"/>
        <end position="268"/>
    </location>
</feature>
<evidence type="ECO:0000256" key="12">
    <source>
        <dbReference type="SAM" id="Phobius"/>
    </source>
</evidence>
<evidence type="ECO:0000256" key="1">
    <source>
        <dbReference type="ARBA" id="ARBA00004651"/>
    </source>
</evidence>
<evidence type="ECO:0000256" key="4">
    <source>
        <dbReference type="ARBA" id="ARBA00022679"/>
    </source>
</evidence>
<protein>
    <recommendedName>
        <fullName evidence="14">Phosphatidate cytidylyltransferase</fullName>
    </recommendedName>
</protein>
<dbReference type="GO" id="GO:0016024">
    <property type="term" value="P:CDP-diacylglycerol biosynthetic process"/>
    <property type="evidence" value="ECO:0007669"/>
    <property type="project" value="TreeGrafter"/>
</dbReference>
<evidence type="ECO:0000256" key="5">
    <source>
        <dbReference type="ARBA" id="ARBA00022692"/>
    </source>
</evidence>
<keyword evidence="4" id="KW-0808">Transferase</keyword>
<evidence type="ECO:0000256" key="3">
    <source>
        <dbReference type="ARBA" id="ARBA00022516"/>
    </source>
</evidence>
<feature type="transmembrane region" description="Helical" evidence="12">
    <location>
        <begin position="105"/>
        <end position="125"/>
    </location>
</feature>
<name>A0A382P1X8_9ZZZZ</name>
<evidence type="ECO:0000256" key="9">
    <source>
        <dbReference type="ARBA" id="ARBA00023136"/>
    </source>
</evidence>
<keyword evidence="9 12" id="KW-0472">Membrane</keyword>
<evidence type="ECO:0008006" key="14">
    <source>
        <dbReference type="Google" id="ProtNLM"/>
    </source>
</evidence>
<dbReference type="PANTHER" id="PTHR46382">
    <property type="entry name" value="PHOSPHATIDATE CYTIDYLYLTRANSFERASE"/>
    <property type="match status" value="1"/>
</dbReference>
<feature type="transmembrane region" description="Helical" evidence="12">
    <location>
        <begin position="75"/>
        <end position="93"/>
    </location>
</feature>
<evidence type="ECO:0000313" key="13">
    <source>
        <dbReference type="EMBL" id="SVC66758.1"/>
    </source>
</evidence>
<feature type="transmembrane region" description="Helical" evidence="12">
    <location>
        <begin position="146"/>
        <end position="165"/>
    </location>
</feature>
<dbReference type="GO" id="GO:0004605">
    <property type="term" value="F:phosphatidate cytidylyltransferase activity"/>
    <property type="evidence" value="ECO:0007669"/>
    <property type="project" value="TreeGrafter"/>
</dbReference>
<reference evidence="13" key="1">
    <citation type="submission" date="2018-05" db="EMBL/GenBank/DDBJ databases">
        <authorList>
            <person name="Lanie J.A."/>
            <person name="Ng W.-L."/>
            <person name="Kazmierczak K.M."/>
            <person name="Andrzejewski T.M."/>
            <person name="Davidsen T.M."/>
            <person name="Wayne K.J."/>
            <person name="Tettelin H."/>
            <person name="Glass J.I."/>
            <person name="Rusch D."/>
            <person name="Podicherti R."/>
            <person name="Tsui H.-C.T."/>
            <person name="Winkler M.E."/>
        </authorList>
    </citation>
    <scope>NUCLEOTIDE SEQUENCE</scope>
</reference>
<keyword evidence="6" id="KW-0548">Nucleotidyltransferase</keyword>
<keyword evidence="11" id="KW-1208">Phospholipid metabolism</keyword>
<keyword evidence="8" id="KW-0443">Lipid metabolism</keyword>
<evidence type="ECO:0000256" key="7">
    <source>
        <dbReference type="ARBA" id="ARBA00022989"/>
    </source>
</evidence>
<evidence type="ECO:0000256" key="6">
    <source>
        <dbReference type="ARBA" id="ARBA00022695"/>
    </source>
</evidence>
<evidence type="ECO:0000256" key="11">
    <source>
        <dbReference type="ARBA" id="ARBA00023264"/>
    </source>
</evidence>
<feature type="transmembrane region" description="Helical" evidence="12">
    <location>
        <begin position="280"/>
        <end position="305"/>
    </location>
</feature>
<keyword evidence="10" id="KW-0594">Phospholipid biosynthesis</keyword>